<keyword evidence="5 18" id="KW-0479">Metal-binding</keyword>
<feature type="binding site" evidence="18">
    <location>
        <begin position="156"/>
        <end position="162"/>
    </location>
    <ligand>
        <name>(6S)-NADPHX</name>
        <dbReference type="ChEBI" id="CHEBI:64076"/>
    </ligand>
</feature>
<keyword evidence="13" id="KW-0511">Multifunctional enzyme</keyword>
<comment type="catalytic activity">
    <reaction evidence="16 17 19">
        <text>(6S)-NADPHX + ADP = AMP + phosphate + NADPH + H(+)</text>
        <dbReference type="Rhea" id="RHEA:32235"/>
        <dbReference type="ChEBI" id="CHEBI:15378"/>
        <dbReference type="ChEBI" id="CHEBI:43474"/>
        <dbReference type="ChEBI" id="CHEBI:57783"/>
        <dbReference type="ChEBI" id="CHEBI:64076"/>
        <dbReference type="ChEBI" id="CHEBI:456215"/>
        <dbReference type="ChEBI" id="CHEBI:456216"/>
        <dbReference type="EC" id="4.2.1.136"/>
    </reaction>
</comment>
<dbReference type="PATRIC" id="fig|2340.3.peg.686"/>
<feature type="binding site" evidence="17">
    <location>
        <position position="348"/>
    </location>
    <ligand>
        <name>(6S)-NADPHX</name>
        <dbReference type="ChEBI" id="CHEBI:64076"/>
    </ligand>
</feature>
<dbReference type="GO" id="GO:0046496">
    <property type="term" value="P:nicotinamide nucleotide metabolic process"/>
    <property type="evidence" value="ECO:0007669"/>
    <property type="project" value="UniProtKB-UniRule"/>
</dbReference>
<feature type="binding site" evidence="17">
    <location>
        <position position="394"/>
    </location>
    <ligand>
        <name>(6S)-NADPHX</name>
        <dbReference type="ChEBI" id="CHEBI:64076"/>
    </ligand>
</feature>
<evidence type="ECO:0000256" key="14">
    <source>
        <dbReference type="ARBA" id="ARBA00025153"/>
    </source>
</evidence>
<protein>
    <recommendedName>
        <fullName evidence="19">Bifunctional NAD(P)H-hydrate repair enzyme</fullName>
    </recommendedName>
    <alternativeName>
        <fullName evidence="19">Nicotinamide nucleotide repair protein</fullName>
    </alternativeName>
    <domain>
        <recommendedName>
            <fullName evidence="19">ADP-dependent (S)-NAD(P)H-hydrate dehydratase</fullName>
            <ecNumber evidence="19">4.2.1.136</ecNumber>
        </recommendedName>
        <alternativeName>
            <fullName evidence="19">ADP-dependent NAD(P)HX dehydratase</fullName>
        </alternativeName>
    </domain>
    <domain>
        <recommendedName>
            <fullName evidence="19">NAD(P)H-hydrate epimerase</fullName>
            <ecNumber evidence="19">5.1.99.6</ecNumber>
        </recommendedName>
    </domain>
</protein>
<evidence type="ECO:0000256" key="8">
    <source>
        <dbReference type="ARBA" id="ARBA00022857"/>
    </source>
</evidence>
<feature type="binding site" evidence="18">
    <location>
        <begin position="89"/>
        <end position="93"/>
    </location>
    <ligand>
        <name>(6S)-NADPHX</name>
        <dbReference type="ChEBI" id="CHEBI:64076"/>
    </ligand>
</feature>
<evidence type="ECO:0000313" key="23">
    <source>
        <dbReference type="Proteomes" id="UP000030856"/>
    </source>
</evidence>
<feature type="binding site" evidence="17">
    <location>
        <begin position="431"/>
        <end position="435"/>
    </location>
    <ligand>
        <name>AMP</name>
        <dbReference type="ChEBI" id="CHEBI:456215"/>
    </ligand>
</feature>
<dbReference type="InterPro" id="IPR030677">
    <property type="entry name" value="Nnr"/>
</dbReference>
<dbReference type="PIRSF" id="PIRSF017184">
    <property type="entry name" value="Nnr"/>
    <property type="match status" value="1"/>
</dbReference>
<comment type="catalytic activity">
    <reaction evidence="1 18 19">
        <text>(6R)-NADHX = (6S)-NADHX</text>
        <dbReference type="Rhea" id="RHEA:32215"/>
        <dbReference type="ChEBI" id="CHEBI:64074"/>
        <dbReference type="ChEBI" id="CHEBI:64075"/>
        <dbReference type="EC" id="5.1.99.6"/>
    </reaction>
</comment>
<comment type="catalytic activity">
    <reaction evidence="15 17 19">
        <text>(6S)-NADHX + ADP = AMP + phosphate + NADH + H(+)</text>
        <dbReference type="Rhea" id="RHEA:32223"/>
        <dbReference type="ChEBI" id="CHEBI:15378"/>
        <dbReference type="ChEBI" id="CHEBI:43474"/>
        <dbReference type="ChEBI" id="CHEBI:57945"/>
        <dbReference type="ChEBI" id="CHEBI:64074"/>
        <dbReference type="ChEBI" id="CHEBI:456215"/>
        <dbReference type="ChEBI" id="CHEBI:456216"/>
        <dbReference type="EC" id="4.2.1.136"/>
    </reaction>
</comment>
<evidence type="ECO:0000256" key="15">
    <source>
        <dbReference type="ARBA" id="ARBA00048238"/>
    </source>
</evidence>
<feature type="domain" description="YjeF N-terminal" evidence="21">
    <location>
        <begin position="41"/>
        <end position="242"/>
    </location>
</feature>
<evidence type="ECO:0000256" key="17">
    <source>
        <dbReference type="HAMAP-Rule" id="MF_01965"/>
    </source>
</evidence>
<comment type="cofactor">
    <cofactor evidence="17">
        <name>Mg(2+)</name>
        <dbReference type="ChEBI" id="CHEBI:18420"/>
    </cofactor>
</comment>
<dbReference type="InterPro" id="IPR004443">
    <property type="entry name" value="YjeF_N_dom"/>
</dbReference>
<dbReference type="GO" id="GO:0110051">
    <property type="term" value="P:metabolite repair"/>
    <property type="evidence" value="ECO:0007669"/>
    <property type="project" value="TreeGrafter"/>
</dbReference>
<comment type="cofactor">
    <cofactor evidence="18 19">
        <name>K(+)</name>
        <dbReference type="ChEBI" id="CHEBI:29103"/>
    </cofactor>
    <text evidence="18 19">Binds 1 potassium ion per subunit.</text>
</comment>
<feature type="binding site" evidence="18">
    <location>
        <position position="185"/>
    </location>
    <ligand>
        <name>(6S)-NADPHX</name>
        <dbReference type="ChEBI" id="CHEBI:64076"/>
    </ligand>
</feature>
<dbReference type="PANTHER" id="PTHR12592:SF0">
    <property type="entry name" value="ATP-DEPENDENT (S)-NAD(P)H-HYDRATE DEHYDRATASE"/>
    <property type="match status" value="1"/>
</dbReference>
<evidence type="ECO:0000256" key="13">
    <source>
        <dbReference type="ARBA" id="ARBA00023268"/>
    </source>
</evidence>
<dbReference type="InterPro" id="IPR036652">
    <property type="entry name" value="YjeF_N_dom_sf"/>
</dbReference>
<comment type="similarity">
    <text evidence="17">Belongs to the NnrD/CARKD family.</text>
</comment>
<dbReference type="GO" id="GO:0046872">
    <property type="term" value="F:metal ion binding"/>
    <property type="evidence" value="ECO:0007669"/>
    <property type="project" value="UniProtKB-UniRule"/>
</dbReference>
<dbReference type="SUPFAM" id="SSF53613">
    <property type="entry name" value="Ribokinase-like"/>
    <property type="match status" value="1"/>
</dbReference>
<gene>
    <name evidence="17" type="primary">nnrD</name>
    <name evidence="18" type="synonym">nnrE</name>
    <name evidence="22" type="ORF">JV46_15230</name>
</gene>
<dbReference type="eggNOG" id="COG0063">
    <property type="taxonomic scope" value="Bacteria"/>
</dbReference>
<comment type="similarity">
    <text evidence="3 19">In the N-terminal section; belongs to the NnrE/AIBP family.</text>
</comment>
<evidence type="ECO:0000256" key="7">
    <source>
        <dbReference type="ARBA" id="ARBA00022840"/>
    </source>
</evidence>
<evidence type="ECO:0000256" key="19">
    <source>
        <dbReference type="PIRNR" id="PIRNR017184"/>
    </source>
</evidence>
<dbReference type="CDD" id="cd01171">
    <property type="entry name" value="YXKO-related"/>
    <property type="match status" value="1"/>
</dbReference>
<dbReference type="AlphaFoldDB" id="A0A0B0HFC4"/>
<dbReference type="GO" id="GO:0005524">
    <property type="term" value="F:ATP binding"/>
    <property type="evidence" value="ECO:0007669"/>
    <property type="project" value="UniProtKB-UniRule"/>
</dbReference>
<accession>A0A0B0HFC4</accession>
<evidence type="ECO:0000256" key="1">
    <source>
        <dbReference type="ARBA" id="ARBA00000013"/>
    </source>
</evidence>
<evidence type="ECO:0000259" key="21">
    <source>
        <dbReference type="PROSITE" id="PS51385"/>
    </source>
</evidence>
<evidence type="ECO:0000256" key="10">
    <source>
        <dbReference type="ARBA" id="ARBA00023027"/>
    </source>
</evidence>
<feature type="binding site" evidence="17">
    <location>
        <position position="461"/>
    </location>
    <ligand>
        <name>AMP</name>
        <dbReference type="ChEBI" id="CHEBI:456215"/>
    </ligand>
</feature>
<keyword evidence="9 18" id="KW-0630">Potassium</keyword>
<feature type="binding site" evidence="17">
    <location>
        <position position="462"/>
    </location>
    <ligand>
        <name>(6S)-NADPHX</name>
        <dbReference type="ChEBI" id="CHEBI:64076"/>
    </ligand>
</feature>
<dbReference type="PANTHER" id="PTHR12592">
    <property type="entry name" value="ATP-DEPENDENT (S)-NAD(P)H-HYDRATE DEHYDRATASE FAMILY MEMBER"/>
    <property type="match status" value="1"/>
</dbReference>
<dbReference type="Proteomes" id="UP000030856">
    <property type="component" value="Unassembled WGS sequence"/>
</dbReference>
<dbReference type="Pfam" id="PF03853">
    <property type="entry name" value="YjeF_N"/>
    <property type="match status" value="1"/>
</dbReference>
<dbReference type="EC" id="5.1.99.6" evidence="19"/>
<comment type="similarity">
    <text evidence="4 19">In the C-terminal section; belongs to the NnrD/CARKD family.</text>
</comment>
<keyword evidence="11 18" id="KW-0413">Isomerase</keyword>
<evidence type="ECO:0000256" key="6">
    <source>
        <dbReference type="ARBA" id="ARBA00022741"/>
    </source>
</evidence>
<evidence type="ECO:0000256" key="12">
    <source>
        <dbReference type="ARBA" id="ARBA00023239"/>
    </source>
</evidence>
<comment type="caution">
    <text evidence="18">Lacks conserved residue(s) required for the propagation of feature annotation.</text>
</comment>
<dbReference type="Pfam" id="PF01256">
    <property type="entry name" value="Carb_kinase"/>
    <property type="match status" value="1"/>
</dbReference>
<feature type="binding site" evidence="18">
    <location>
        <position position="188"/>
    </location>
    <ligand>
        <name>K(+)</name>
        <dbReference type="ChEBI" id="CHEBI:29103"/>
    </ligand>
</feature>
<evidence type="ECO:0000259" key="20">
    <source>
        <dbReference type="PROSITE" id="PS51383"/>
    </source>
</evidence>
<comment type="catalytic activity">
    <reaction evidence="2 18 19">
        <text>(6R)-NADPHX = (6S)-NADPHX</text>
        <dbReference type="Rhea" id="RHEA:32227"/>
        <dbReference type="ChEBI" id="CHEBI:64076"/>
        <dbReference type="ChEBI" id="CHEBI:64077"/>
        <dbReference type="EC" id="5.1.99.6"/>
    </reaction>
</comment>
<keyword evidence="10 17" id="KW-0520">NAD</keyword>
<dbReference type="HAMAP" id="MF_01966">
    <property type="entry name" value="NADHX_epimerase"/>
    <property type="match status" value="1"/>
</dbReference>
<dbReference type="SUPFAM" id="SSF64153">
    <property type="entry name" value="YjeF N-terminal domain-like"/>
    <property type="match status" value="1"/>
</dbReference>
<dbReference type="InterPro" id="IPR000631">
    <property type="entry name" value="CARKD"/>
</dbReference>
<comment type="function">
    <text evidence="14 19">Bifunctional enzyme that catalyzes the epimerization of the S- and R-forms of NAD(P)HX and the dehydration of the S-form of NAD(P)HX at the expense of ADP, which is converted to AMP. This allows the repair of both epimers of NAD(P)HX, a damaged form of NAD(P)H that is a result of enzymatic or heat-dependent hydration.</text>
</comment>
<dbReference type="InterPro" id="IPR017953">
    <property type="entry name" value="Carbohydrate_kinase_pred_CS"/>
</dbReference>
<comment type="caution">
    <text evidence="22">The sequence shown here is derived from an EMBL/GenBank/DDBJ whole genome shotgun (WGS) entry which is preliminary data.</text>
</comment>
<keyword evidence="8 17" id="KW-0521">NADP</keyword>
<dbReference type="PROSITE" id="PS51385">
    <property type="entry name" value="YJEF_N"/>
    <property type="match status" value="1"/>
</dbReference>
<keyword evidence="12 17" id="KW-0456">Lyase</keyword>
<organism evidence="22 23">
    <name type="scientific">Solemya velum gill symbiont</name>
    <dbReference type="NCBI Taxonomy" id="2340"/>
    <lineage>
        <taxon>Bacteria</taxon>
        <taxon>Pseudomonadati</taxon>
        <taxon>Pseudomonadota</taxon>
        <taxon>Gammaproteobacteria</taxon>
        <taxon>sulfur-oxidizing symbionts</taxon>
    </lineage>
</organism>
<comment type="similarity">
    <text evidence="18">Belongs to the NnrE/AIBP family.</text>
</comment>
<sequence>MKLSIIRLTYAIHQLKDQMTEVRKLPHKDQLPYALYRAAQVRELDRLAIEQFSIPSLQLMERAGSFAFDLLRRTWPHRKSITVLCGGGNNGGDGYVVARLAHEAGFTVRLLPMVDEARLQGDALTNAKACEKLDINVISSLDIDTDHGVIVDALLGTGLDRQVEGRWAECIAQVNSMRTPVLAIDIPSGLNADSGAAMGCVVRADATATFIGLKQGLFTGDGPGCCGEIHFDSLDVPAKLYASQILTARRLDWKREKTLLRPLMPTAHKGNQGHLLIVGGDQGTVGATRLAAEAALRSGAGLVSVATREASCASIIAGRPEIMAQPIEDPQALRGLLKRADAIVVGPGLGQQKWGQSLFDSLCETELPVLIDADGLNLLAKQPDRNEKRILTPHPGEAARLLDCSTAEIASDRIAAAEEIQKRYGGVIVLKGAGSVICYGSGRRPAICSEGNPGMATAGMGDLLSGVIGSLLVQGYDMASAAEMGVCLHAAAGDLVARDGMRGMIASDLLPKLRSLLG</sequence>
<dbReference type="EC" id="4.2.1.136" evidence="19"/>
<evidence type="ECO:0000256" key="3">
    <source>
        <dbReference type="ARBA" id="ARBA00006001"/>
    </source>
</evidence>
<dbReference type="Gene3D" id="3.40.50.10260">
    <property type="entry name" value="YjeF N-terminal domain"/>
    <property type="match status" value="1"/>
</dbReference>
<dbReference type="eggNOG" id="COG0062">
    <property type="taxonomic scope" value="Bacteria"/>
</dbReference>
<comment type="subunit">
    <text evidence="17">Homotetramer.</text>
</comment>
<dbReference type="HAMAP" id="MF_01965">
    <property type="entry name" value="NADHX_dehydratase"/>
    <property type="match status" value="1"/>
</dbReference>
<evidence type="ECO:0000313" key="22">
    <source>
        <dbReference type="EMBL" id="KHF26176.1"/>
    </source>
</evidence>
<dbReference type="PROSITE" id="PS01049">
    <property type="entry name" value="YJEF_C_1"/>
    <property type="match status" value="1"/>
</dbReference>
<keyword evidence="7 17" id="KW-0067">ATP-binding</keyword>
<evidence type="ECO:0000256" key="2">
    <source>
        <dbReference type="ARBA" id="ARBA00000909"/>
    </source>
</evidence>
<keyword evidence="6 17" id="KW-0547">Nucleotide-binding</keyword>
<dbReference type="InterPro" id="IPR029056">
    <property type="entry name" value="Ribokinase-like"/>
</dbReference>
<evidence type="ECO:0000256" key="18">
    <source>
        <dbReference type="HAMAP-Rule" id="MF_01966"/>
    </source>
</evidence>
<feature type="binding site" evidence="18">
    <location>
        <position position="90"/>
    </location>
    <ligand>
        <name>K(+)</name>
        <dbReference type="ChEBI" id="CHEBI:29103"/>
    </ligand>
</feature>
<dbReference type="GO" id="GO:0052856">
    <property type="term" value="F:NAD(P)HX epimerase activity"/>
    <property type="evidence" value="ECO:0007669"/>
    <property type="project" value="UniProtKB-UniRule"/>
</dbReference>
<dbReference type="NCBIfam" id="TIGR00196">
    <property type="entry name" value="yjeF_cterm"/>
    <property type="match status" value="1"/>
</dbReference>
<comment type="function">
    <text evidence="17">Catalyzes the dehydration of the S-form of NAD(P)HX at the expense of ADP, which is converted to AMP. Together with NAD(P)HX epimerase, which catalyzes the epimerization of the S- and R-forms, the enzyme allows the repair of both epimers of NAD(P)HX, a damaged form of NAD(P)H that is a result of enzymatic or heat-dependent hydration.</text>
</comment>
<evidence type="ECO:0000256" key="5">
    <source>
        <dbReference type="ARBA" id="ARBA00022723"/>
    </source>
</evidence>
<dbReference type="EMBL" id="JRAA01000001">
    <property type="protein sequence ID" value="KHF26176.1"/>
    <property type="molecule type" value="Genomic_DNA"/>
</dbReference>
<feature type="binding site" evidence="17">
    <location>
        <position position="287"/>
    </location>
    <ligand>
        <name>(6S)-NADPHX</name>
        <dbReference type="ChEBI" id="CHEBI:64076"/>
    </ligand>
</feature>
<dbReference type="STRING" id="2340.JV46_15230"/>
<evidence type="ECO:0000256" key="11">
    <source>
        <dbReference type="ARBA" id="ARBA00023235"/>
    </source>
</evidence>
<dbReference type="GO" id="GO:0052855">
    <property type="term" value="F:ADP-dependent NAD(P)H-hydrate dehydratase activity"/>
    <property type="evidence" value="ECO:0007669"/>
    <property type="project" value="UniProtKB-UniRule"/>
</dbReference>
<dbReference type="NCBIfam" id="TIGR00197">
    <property type="entry name" value="yjeF_nterm"/>
    <property type="match status" value="1"/>
</dbReference>
<feature type="binding site" evidence="18">
    <location>
        <position position="152"/>
    </location>
    <ligand>
        <name>K(+)</name>
        <dbReference type="ChEBI" id="CHEBI:29103"/>
    </ligand>
</feature>
<evidence type="ECO:0000256" key="16">
    <source>
        <dbReference type="ARBA" id="ARBA00049209"/>
    </source>
</evidence>
<evidence type="ECO:0000256" key="9">
    <source>
        <dbReference type="ARBA" id="ARBA00022958"/>
    </source>
</evidence>
<proteinExistence type="inferred from homology"/>
<evidence type="ECO:0000256" key="4">
    <source>
        <dbReference type="ARBA" id="ARBA00009524"/>
    </source>
</evidence>
<feature type="domain" description="YjeF C-terminal" evidence="20">
    <location>
        <begin position="252"/>
        <end position="518"/>
    </location>
</feature>
<dbReference type="PROSITE" id="PS51383">
    <property type="entry name" value="YJEF_C_3"/>
    <property type="match status" value="1"/>
</dbReference>
<comment type="function">
    <text evidence="18">Catalyzes the epimerization of the S- and R-forms of NAD(P)HX, a damaged form of NAD(P)H that is a result of enzymatic or heat-dependent hydration. This is a prerequisite for the S-specific NAD(P)H-hydrate dehydratase to allow the repair of both epimers of NAD(P)HX.</text>
</comment>
<reference evidence="22 23" key="1">
    <citation type="journal article" date="2014" name="BMC Genomics">
        <title>The genome of the intracellular bacterium of the coastal bivalve, Solemya velum: a blueprint for thriving in and out of symbiosis.</title>
        <authorList>
            <person name="Dmytrenko O."/>
            <person name="Russell S.L."/>
            <person name="Loo W.T."/>
            <person name="Fontanez K.M."/>
            <person name="Liao L."/>
            <person name="Roeselers G."/>
            <person name="Sharma R."/>
            <person name="Stewart F.J."/>
            <person name="Newton I.L."/>
            <person name="Woyke T."/>
            <person name="Wu D."/>
            <person name="Lang J.M."/>
            <person name="Eisen J.A."/>
            <person name="Cavanaugh C.M."/>
        </authorList>
    </citation>
    <scope>NUCLEOTIDE SEQUENCE [LARGE SCALE GENOMIC DNA]</scope>
    <source>
        <strain evidence="22 23">WH</strain>
    </source>
</reference>
<dbReference type="Gene3D" id="3.40.1190.20">
    <property type="match status" value="1"/>
</dbReference>
<keyword evidence="23" id="KW-1185">Reference proteome</keyword>
<name>A0A0B0HFC4_SOVGS</name>